<keyword evidence="1" id="KW-1133">Transmembrane helix</keyword>
<keyword evidence="1" id="KW-0812">Transmembrane</keyword>
<dbReference type="Ensembl" id="ENSORLT00000044625.1">
    <property type="protein sequence ID" value="ENSORLP00000037053.1"/>
    <property type="gene ID" value="ENSORLG00000023065.1"/>
</dbReference>
<feature type="transmembrane region" description="Helical" evidence="1">
    <location>
        <begin position="131"/>
        <end position="153"/>
    </location>
</feature>
<dbReference type="Bgee" id="ENSORLG00000023065">
    <property type="expression patterns" value="Expressed in animal zygote and 1 other cell type or tissue"/>
</dbReference>
<keyword evidence="4" id="KW-1185">Reference proteome</keyword>
<evidence type="ECO:0000313" key="4">
    <source>
        <dbReference type="Proteomes" id="UP000001038"/>
    </source>
</evidence>
<sequence length="165" mass="18956">LPDAQASPLSATLLSLTAAVFVFDAVDHEILIGRLEQGAGLSGEALQWMRSYLTDRSFCLRMGPHSSTFQGQLLFSIYLLPLELLFQKPKVNFHLYYAVDCRIYVATCKVNSLGLNESKTEVILFLYNVLIWFYAFNCFMFFVLSVWITLGLLRCWKVLYKYINK</sequence>
<reference evidence="3" key="3">
    <citation type="submission" date="2025-09" db="UniProtKB">
        <authorList>
            <consortium name="Ensembl"/>
        </authorList>
    </citation>
    <scope>IDENTIFICATION</scope>
    <source>
        <strain evidence="3">Hd-rR</strain>
    </source>
</reference>
<evidence type="ECO:0008006" key="5">
    <source>
        <dbReference type="Google" id="ProtNLM"/>
    </source>
</evidence>
<accession>A0A3B3HYZ8</accession>
<feature type="signal peptide" evidence="2">
    <location>
        <begin position="1"/>
        <end position="19"/>
    </location>
</feature>
<reference evidence="3 4" key="1">
    <citation type="journal article" date="2007" name="Nature">
        <title>The medaka draft genome and insights into vertebrate genome evolution.</title>
        <authorList>
            <person name="Kasahara M."/>
            <person name="Naruse K."/>
            <person name="Sasaki S."/>
            <person name="Nakatani Y."/>
            <person name="Qu W."/>
            <person name="Ahsan B."/>
            <person name="Yamada T."/>
            <person name="Nagayasu Y."/>
            <person name="Doi K."/>
            <person name="Kasai Y."/>
            <person name="Jindo T."/>
            <person name="Kobayashi D."/>
            <person name="Shimada A."/>
            <person name="Toyoda A."/>
            <person name="Kuroki Y."/>
            <person name="Fujiyama A."/>
            <person name="Sasaki T."/>
            <person name="Shimizu A."/>
            <person name="Asakawa S."/>
            <person name="Shimizu N."/>
            <person name="Hashimoto S."/>
            <person name="Yang J."/>
            <person name="Lee Y."/>
            <person name="Matsushima K."/>
            <person name="Sugano S."/>
            <person name="Sakaizumi M."/>
            <person name="Narita T."/>
            <person name="Ohishi K."/>
            <person name="Haga S."/>
            <person name="Ohta F."/>
            <person name="Nomoto H."/>
            <person name="Nogata K."/>
            <person name="Morishita T."/>
            <person name="Endo T."/>
            <person name="Shin-I T."/>
            <person name="Takeda H."/>
            <person name="Morishita S."/>
            <person name="Kohara Y."/>
        </authorList>
    </citation>
    <scope>NUCLEOTIDE SEQUENCE [LARGE SCALE GENOMIC DNA]</scope>
    <source>
        <strain evidence="3 4">Hd-rR</strain>
    </source>
</reference>
<dbReference type="InParanoid" id="A0A3B3HYZ8"/>
<dbReference type="Proteomes" id="UP000001038">
    <property type="component" value="Chromosome 15"/>
</dbReference>
<keyword evidence="2" id="KW-0732">Signal</keyword>
<dbReference type="PANTHER" id="PTHR33332">
    <property type="entry name" value="REVERSE TRANSCRIPTASE DOMAIN-CONTAINING PROTEIN"/>
    <property type="match status" value="1"/>
</dbReference>
<feature type="chain" id="PRO_5017277733" description="Reverse transcriptase domain-containing protein" evidence="2">
    <location>
        <begin position="20"/>
        <end position="165"/>
    </location>
</feature>
<proteinExistence type="predicted"/>
<organism evidence="3 4">
    <name type="scientific">Oryzias latipes</name>
    <name type="common">Japanese rice fish</name>
    <name type="synonym">Japanese killifish</name>
    <dbReference type="NCBI Taxonomy" id="8090"/>
    <lineage>
        <taxon>Eukaryota</taxon>
        <taxon>Metazoa</taxon>
        <taxon>Chordata</taxon>
        <taxon>Craniata</taxon>
        <taxon>Vertebrata</taxon>
        <taxon>Euteleostomi</taxon>
        <taxon>Actinopterygii</taxon>
        <taxon>Neopterygii</taxon>
        <taxon>Teleostei</taxon>
        <taxon>Neoteleostei</taxon>
        <taxon>Acanthomorphata</taxon>
        <taxon>Ovalentaria</taxon>
        <taxon>Atherinomorphae</taxon>
        <taxon>Beloniformes</taxon>
        <taxon>Adrianichthyidae</taxon>
        <taxon>Oryziinae</taxon>
        <taxon>Oryzias</taxon>
    </lineage>
</organism>
<evidence type="ECO:0000256" key="2">
    <source>
        <dbReference type="SAM" id="SignalP"/>
    </source>
</evidence>
<keyword evidence="1" id="KW-0472">Membrane</keyword>
<evidence type="ECO:0000313" key="3">
    <source>
        <dbReference type="Ensembl" id="ENSORLP00000037053.1"/>
    </source>
</evidence>
<name>A0A3B3HYZ8_ORYLA</name>
<protein>
    <recommendedName>
        <fullName evidence="5">Reverse transcriptase domain-containing protein</fullName>
    </recommendedName>
</protein>
<reference evidence="3" key="2">
    <citation type="submission" date="2025-08" db="UniProtKB">
        <authorList>
            <consortium name="Ensembl"/>
        </authorList>
    </citation>
    <scope>IDENTIFICATION</scope>
    <source>
        <strain evidence="3">Hd-rR</strain>
    </source>
</reference>
<dbReference type="AlphaFoldDB" id="A0A3B3HYZ8"/>
<evidence type="ECO:0000256" key="1">
    <source>
        <dbReference type="SAM" id="Phobius"/>
    </source>
</evidence>